<feature type="region of interest" description="Disordered" evidence="1">
    <location>
        <begin position="14"/>
        <end position="35"/>
    </location>
</feature>
<accession>A0A7J6LQX9</accession>
<reference evidence="3 4" key="1">
    <citation type="submission" date="2020-04" db="EMBL/GenBank/DDBJ databases">
        <title>Perkinsus chesapeaki whole genome sequence.</title>
        <authorList>
            <person name="Bogema D.R."/>
        </authorList>
    </citation>
    <scope>NUCLEOTIDE SEQUENCE [LARGE SCALE GENOMIC DNA]</scope>
    <source>
        <strain evidence="3">ATCC PRA-425</strain>
    </source>
</reference>
<evidence type="ECO:0000313" key="4">
    <source>
        <dbReference type="Proteomes" id="UP000591131"/>
    </source>
</evidence>
<evidence type="ECO:0000313" key="3">
    <source>
        <dbReference type="EMBL" id="KAF4661637.1"/>
    </source>
</evidence>
<keyword evidence="2" id="KW-0472">Membrane</keyword>
<dbReference type="Proteomes" id="UP000591131">
    <property type="component" value="Unassembled WGS sequence"/>
</dbReference>
<evidence type="ECO:0000256" key="1">
    <source>
        <dbReference type="SAM" id="MobiDB-lite"/>
    </source>
</evidence>
<feature type="region of interest" description="Disordered" evidence="1">
    <location>
        <begin position="112"/>
        <end position="137"/>
    </location>
</feature>
<feature type="compositionally biased region" description="Basic and acidic residues" evidence="1">
    <location>
        <begin position="430"/>
        <end position="449"/>
    </location>
</feature>
<keyword evidence="4" id="KW-1185">Reference proteome</keyword>
<feature type="compositionally biased region" description="Pro residues" evidence="1">
    <location>
        <begin position="123"/>
        <end position="136"/>
    </location>
</feature>
<name>A0A7J6LQX9_PERCH</name>
<keyword evidence="2" id="KW-1133">Transmembrane helix</keyword>
<feature type="region of interest" description="Disordered" evidence="1">
    <location>
        <begin position="391"/>
        <end position="472"/>
    </location>
</feature>
<dbReference type="OrthoDB" id="438520at2759"/>
<keyword evidence="2" id="KW-0812">Transmembrane</keyword>
<gene>
    <name evidence="3" type="ORF">FOL47_006614</name>
</gene>
<comment type="caution">
    <text evidence="3">The sequence shown here is derived from an EMBL/GenBank/DDBJ whole genome shotgun (WGS) entry which is preliminary data.</text>
</comment>
<proteinExistence type="predicted"/>
<feature type="region of interest" description="Disordered" evidence="1">
    <location>
        <begin position="708"/>
        <end position="741"/>
    </location>
</feature>
<evidence type="ECO:0000256" key="2">
    <source>
        <dbReference type="SAM" id="Phobius"/>
    </source>
</evidence>
<evidence type="ECO:0008006" key="5">
    <source>
        <dbReference type="Google" id="ProtNLM"/>
    </source>
</evidence>
<feature type="region of interest" description="Disordered" evidence="1">
    <location>
        <begin position="579"/>
        <end position="606"/>
    </location>
</feature>
<organism evidence="3 4">
    <name type="scientific">Perkinsus chesapeaki</name>
    <name type="common">Clam parasite</name>
    <name type="synonym">Perkinsus andrewsi</name>
    <dbReference type="NCBI Taxonomy" id="330153"/>
    <lineage>
        <taxon>Eukaryota</taxon>
        <taxon>Sar</taxon>
        <taxon>Alveolata</taxon>
        <taxon>Perkinsozoa</taxon>
        <taxon>Perkinsea</taxon>
        <taxon>Perkinsida</taxon>
        <taxon>Perkinsidae</taxon>
        <taxon>Perkinsus</taxon>
    </lineage>
</organism>
<feature type="compositionally biased region" description="Polar residues" evidence="1">
    <location>
        <begin position="728"/>
        <end position="741"/>
    </location>
</feature>
<feature type="transmembrane region" description="Helical" evidence="2">
    <location>
        <begin position="630"/>
        <end position="649"/>
    </location>
</feature>
<dbReference type="AlphaFoldDB" id="A0A7J6LQX9"/>
<dbReference type="EMBL" id="JAAPAO010000371">
    <property type="protein sequence ID" value="KAF4661637.1"/>
    <property type="molecule type" value="Genomic_DNA"/>
</dbReference>
<protein>
    <recommendedName>
        <fullName evidence="5">Transmembrane protein</fullName>
    </recommendedName>
</protein>
<sequence length="741" mass="81466">MGGDENDATLTVRVLSPADSGSGGGAKGSVNEVSVKMKPKHKLDKLLRSWCKHQQVGMGGLQGMIPPDTVKLMNAERTEELLPTTRAGDLPDPKTVYAVPKHFVPLSTCEAEAAKKPEASPAPESPAPSSATPPTPMNVSVVLQQKDDPSHRIDVTLPGAVKWSRMLKAWVTKYPSHSDANITFLLLPDREEIDMSSAVEHVVMGDGHFCRIEVVVEMAQDKDKAITPEGTVRVAVVNEITGKQEQITVPCDATRSALLEQIGQEGPCEIFINGRLVEGAYLTGITSEGGTSTVTIRPARPTLLSVKVKDRRTGIRRSILCSHSATIGDVLGEWRRSVDTTAAGIEPLGVDARMAVSGLPYVKDPYSLLDDDRQYTLEINSVTSQLPPVLLQQQQQQEEEEPLGFDFPIKPTTYDAMPSQSAPQDADESGPPREKWQVPSKPARDDEPAKTATRGELANSRIKDEPKGPPTYLVTVKDMRDSLEAEPREEVFRMKARCAWKKMTKRFSASVEPKPGDSAVYRLLLPSGGIIDINDDEQRVYQTLEDGRLVGWKEGDEEPELDVHLMLRQEQVARKMGMDKKKAEGTDAAPSLPFPTGKEDSESDIEAAVEESRAQQKAVGATYSNDWSGILWFIAWWGFILVASLWWLSRKKAWLTREKQQRFEELVYGGAGAVARFVNQRLPRTVRRSSSGVIDHAHMTRLSEMPFDDLAAPRNGTSTQIVGRRTTPEGSVGSTTPPLQE</sequence>